<evidence type="ECO:0000256" key="3">
    <source>
        <dbReference type="SAM" id="Phobius"/>
    </source>
</evidence>
<evidence type="ECO:0000256" key="1">
    <source>
        <dbReference type="ARBA" id="ARBA00004241"/>
    </source>
</evidence>
<evidence type="ECO:0000313" key="5">
    <source>
        <dbReference type="Proteomes" id="UP000824074"/>
    </source>
</evidence>
<keyword evidence="2" id="KW-0178">Competence</keyword>
<dbReference type="Proteomes" id="UP000824074">
    <property type="component" value="Unassembled WGS sequence"/>
</dbReference>
<dbReference type="NCBIfam" id="TIGR02532">
    <property type="entry name" value="IV_pilin_GFxxxE"/>
    <property type="match status" value="1"/>
</dbReference>
<keyword evidence="3" id="KW-1133">Transmembrane helix</keyword>
<protein>
    <submittedName>
        <fullName evidence="4">Type II secretion system protein</fullName>
    </submittedName>
</protein>
<comment type="caution">
    <text evidence="4">The sequence shown here is derived from an EMBL/GenBank/DDBJ whole genome shotgun (WGS) entry which is preliminary data.</text>
</comment>
<dbReference type="GO" id="GO:0030420">
    <property type="term" value="P:establishment of competence for transformation"/>
    <property type="evidence" value="ECO:0007669"/>
    <property type="project" value="UniProtKB-KW"/>
</dbReference>
<accession>A0A9D1IM21</accession>
<reference evidence="4" key="1">
    <citation type="submission" date="2020-10" db="EMBL/GenBank/DDBJ databases">
        <authorList>
            <person name="Gilroy R."/>
        </authorList>
    </citation>
    <scope>NUCLEOTIDE SEQUENCE</scope>
    <source>
        <strain evidence="4">CHK193-30670</strain>
    </source>
</reference>
<name>A0A9D1IM21_9FIRM</name>
<evidence type="ECO:0000313" key="4">
    <source>
        <dbReference type="EMBL" id="HIU40130.1"/>
    </source>
</evidence>
<feature type="transmembrane region" description="Helical" evidence="3">
    <location>
        <begin position="12"/>
        <end position="33"/>
    </location>
</feature>
<comment type="subcellular location">
    <subcellularLocation>
        <location evidence="1">Cell surface</location>
    </subcellularLocation>
</comment>
<organism evidence="4 5">
    <name type="scientific">Candidatus Aphodocola excrementigallinarum</name>
    <dbReference type="NCBI Taxonomy" id="2840670"/>
    <lineage>
        <taxon>Bacteria</taxon>
        <taxon>Bacillati</taxon>
        <taxon>Bacillota</taxon>
        <taxon>Bacilli</taxon>
        <taxon>Candidatus Aphodocola</taxon>
    </lineage>
</organism>
<evidence type="ECO:0000256" key="2">
    <source>
        <dbReference type="ARBA" id="ARBA00023287"/>
    </source>
</evidence>
<dbReference type="AlphaFoldDB" id="A0A9D1IM21"/>
<sequence length="135" mass="15474">MKKLNKKGVTLIELIVSFAIVGVAIIYFFQTLYTVKTIYTTSEEETKEYVVKDYGLRLVDEKLIDYKSDLPVINGKKLYLVDYDTNAISPSNCSKSAKECCKDKNKENGVKTSLYKFVNNDGEYSIEKYDVLICY</sequence>
<dbReference type="Pfam" id="PF07963">
    <property type="entry name" value="N_methyl"/>
    <property type="match status" value="1"/>
</dbReference>
<gene>
    <name evidence="4" type="ORF">IAB68_02365</name>
</gene>
<dbReference type="InterPro" id="IPR012902">
    <property type="entry name" value="N_methyl_site"/>
</dbReference>
<dbReference type="EMBL" id="DVMT01000026">
    <property type="protein sequence ID" value="HIU40130.1"/>
    <property type="molecule type" value="Genomic_DNA"/>
</dbReference>
<proteinExistence type="predicted"/>
<reference evidence="4" key="2">
    <citation type="journal article" date="2021" name="PeerJ">
        <title>Extensive microbial diversity within the chicken gut microbiome revealed by metagenomics and culture.</title>
        <authorList>
            <person name="Gilroy R."/>
            <person name="Ravi A."/>
            <person name="Getino M."/>
            <person name="Pursley I."/>
            <person name="Horton D.L."/>
            <person name="Alikhan N.F."/>
            <person name="Baker D."/>
            <person name="Gharbi K."/>
            <person name="Hall N."/>
            <person name="Watson M."/>
            <person name="Adriaenssens E.M."/>
            <person name="Foster-Nyarko E."/>
            <person name="Jarju S."/>
            <person name="Secka A."/>
            <person name="Antonio M."/>
            <person name="Oren A."/>
            <person name="Chaudhuri R.R."/>
            <person name="La Ragione R."/>
            <person name="Hildebrand F."/>
            <person name="Pallen M.J."/>
        </authorList>
    </citation>
    <scope>NUCLEOTIDE SEQUENCE</scope>
    <source>
        <strain evidence="4">CHK193-30670</strain>
    </source>
</reference>
<keyword evidence="3" id="KW-0472">Membrane</keyword>
<keyword evidence="3" id="KW-0812">Transmembrane</keyword>
<dbReference type="GO" id="GO:0009986">
    <property type="term" value="C:cell surface"/>
    <property type="evidence" value="ECO:0007669"/>
    <property type="project" value="UniProtKB-SubCell"/>
</dbReference>